<evidence type="ECO:0000256" key="2">
    <source>
        <dbReference type="ARBA" id="ARBA00023002"/>
    </source>
</evidence>
<dbReference type="Gene3D" id="3.40.50.720">
    <property type="entry name" value="NAD(P)-binding Rossmann-like Domain"/>
    <property type="match status" value="1"/>
</dbReference>
<organism evidence="4 5">
    <name type="scientific">Leptospira wolffii</name>
    <dbReference type="NCBI Taxonomy" id="409998"/>
    <lineage>
        <taxon>Bacteria</taxon>
        <taxon>Pseudomonadati</taxon>
        <taxon>Spirochaetota</taxon>
        <taxon>Spirochaetia</taxon>
        <taxon>Leptospirales</taxon>
        <taxon>Leptospiraceae</taxon>
        <taxon>Leptospira</taxon>
    </lineage>
</organism>
<proteinExistence type="inferred from homology"/>
<dbReference type="Pfam" id="PF00106">
    <property type="entry name" value="adh_short"/>
    <property type="match status" value="1"/>
</dbReference>
<dbReference type="InterPro" id="IPR002347">
    <property type="entry name" value="SDR_fam"/>
</dbReference>
<dbReference type="GO" id="GO:0016491">
    <property type="term" value="F:oxidoreductase activity"/>
    <property type="evidence" value="ECO:0007669"/>
    <property type="project" value="UniProtKB-KW"/>
</dbReference>
<dbReference type="InterPro" id="IPR036291">
    <property type="entry name" value="NAD(P)-bd_dom_sf"/>
</dbReference>
<dbReference type="SUPFAM" id="SSF51735">
    <property type="entry name" value="NAD(P)-binding Rossmann-fold domains"/>
    <property type="match status" value="1"/>
</dbReference>
<dbReference type="PRINTS" id="PR00081">
    <property type="entry name" value="GDHRDH"/>
</dbReference>
<evidence type="ECO:0000256" key="1">
    <source>
        <dbReference type="ARBA" id="ARBA00006484"/>
    </source>
</evidence>
<sequence length="267" mass="29099">MSSRLRGKNILITGASGGFGKELTKQLLEKGANLILTDLKAPDTKPEYYTGSSQPLEGKILGSFGADLSNEAGCGKAYKEAIKIHPQVDILVNNAGLAFMGKLLDVPAPKWKLILDVNLYAPIYLSQLFLPGMLQRKYGQIVNLSSVAGITAPGELVYYSVSKFGIRALGEALDSGYRSQGVYTTNVYPFFADTAILKSEQFGTDKKKVVPPAIVDSPKMVVRAIVRGMEKRKMHVFPGFTSKLLRFLTRLSPGLLRGLERIGQKLS</sequence>
<evidence type="ECO:0000313" key="4">
    <source>
        <dbReference type="EMBL" id="MFB5735633.1"/>
    </source>
</evidence>
<evidence type="ECO:0000256" key="3">
    <source>
        <dbReference type="RuleBase" id="RU000363"/>
    </source>
</evidence>
<dbReference type="EMBL" id="JBHILJ010000001">
    <property type="protein sequence ID" value="MFB5735633.1"/>
    <property type="molecule type" value="Genomic_DNA"/>
</dbReference>
<dbReference type="PRINTS" id="PR00080">
    <property type="entry name" value="SDRFAMILY"/>
</dbReference>
<dbReference type="PANTHER" id="PTHR44196:SF1">
    <property type="entry name" value="DEHYDROGENASE_REDUCTASE SDR FAMILY MEMBER 7B"/>
    <property type="match status" value="1"/>
</dbReference>
<dbReference type="RefSeq" id="WP_135700806.1">
    <property type="nucleotide sequence ID" value="NZ_JBHILI010000001.1"/>
</dbReference>
<dbReference type="PANTHER" id="PTHR44196">
    <property type="entry name" value="DEHYDROGENASE/REDUCTASE SDR FAMILY MEMBER 7B"/>
    <property type="match status" value="1"/>
</dbReference>
<dbReference type="CDD" id="cd05233">
    <property type="entry name" value="SDR_c"/>
    <property type="match status" value="1"/>
</dbReference>
<evidence type="ECO:0000313" key="5">
    <source>
        <dbReference type="Proteomes" id="UP001580391"/>
    </source>
</evidence>
<keyword evidence="2 4" id="KW-0560">Oxidoreductase</keyword>
<reference evidence="4 5" key="1">
    <citation type="submission" date="2024-09" db="EMBL/GenBank/DDBJ databases">
        <title>Taxonomic and Genotyping Characterization of Leptospira Strains isolated from Multiple Sources in Colombia highlights the importance of intermediate species.</title>
        <authorList>
            <person name="Torres Higuera L."/>
            <person name="Rojas Tapias D."/>
            <person name="Jimenez Velasquez S."/>
            <person name="Renjifo Ibanez C."/>
        </authorList>
    </citation>
    <scope>NUCLEOTIDE SEQUENCE [LARGE SCALE GENOMIC DNA]</scope>
    <source>
        <strain evidence="4 5">Lep080</strain>
    </source>
</reference>
<dbReference type="EC" id="1.-.-.-" evidence="4"/>
<comment type="similarity">
    <text evidence="1 3">Belongs to the short-chain dehydrogenases/reductases (SDR) family.</text>
</comment>
<accession>A0ABV5BK00</accession>
<name>A0ABV5BK00_9LEPT</name>
<keyword evidence="5" id="KW-1185">Reference proteome</keyword>
<protein>
    <submittedName>
        <fullName evidence="4">SDR family NAD(P)-dependent oxidoreductase</fullName>
        <ecNumber evidence="4">1.-.-.-</ecNumber>
    </submittedName>
</protein>
<dbReference type="Proteomes" id="UP001580391">
    <property type="component" value="Unassembled WGS sequence"/>
</dbReference>
<gene>
    <name evidence="4" type="ORF">ACE5IX_03890</name>
</gene>
<comment type="caution">
    <text evidence="4">The sequence shown here is derived from an EMBL/GenBank/DDBJ whole genome shotgun (WGS) entry which is preliminary data.</text>
</comment>